<keyword evidence="7 10" id="KW-0812">Transmembrane</keyword>
<evidence type="ECO:0000256" key="9">
    <source>
        <dbReference type="ARBA" id="ARBA00023136"/>
    </source>
</evidence>
<dbReference type="InterPro" id="IPR005672">
    <property type="entry name" value="Phosphate_PstA"/>
</dbReference>
<dbReference type="KEGG" id="nav:JQS30_03920"/>
<evidence type="ECO:0000256" key="7">
    <source>
        <dbReference type="ARBA" id="ARBA00022692"/>
    </source>
</evidence>
<organism evidence="13 14">
    <name type="scientific">Natronoglycomyces albus</name>
    <dbReference type="NCBI Taxonomy" id="2811108"/>
    <lineage>
        <taxon>Bacteria</taxon>
        <taxon>Bacillati</taxon>
        <taxon>Actinomycetota</taxon>
        <taxon>Actinomycetes</taxon>
        <taxon>Glycomycetales</taxon>
        <taxon>Glycomycetaceae</taxon>
        <taxon>Natronoglycomyces</taxon>
    </lineage>
</organism>
<dbReference type="GO" id="GO:0035435">
    <property type="term" value="P:phosphate ion transmembrane transport"/>
    <property type="evidence" value="ECO:0007669"/>
    <property type="project" value="InterPro"/>
</dbReference>
<keyword evidence="9 10" id="KW-0472">Membrane</keyword>
<dbReference type="InterPro" id="IPR051408">
    <property type="entry name" value="Phosphate_transprt_permease"/>
</dbReference>
<feature type="domain" description="ABC transmembrane type-1" evidence="12">
    <location>
        <begin position="87"/>
        <end position="296"/>
    </location>
</feature>
<dbReference type="GO" id="GO:0005886">
    <property type="term" value="C:plasma membrane"/>
    <property type="evidence" value="ECO:0007669"/>
    <property type="project" value="UniProtKB-SubCell"/>
</dbReference>
<feature type="compositionally biased region" description="Polar residues" evidence="11">
    <location>
        <begin position="1"/>
        <end position="10"/>
    </location>
</feature>
<feature type="transmembrane region" description="Helical" evidence="10">
    <location>
        <begin position="124"/>
        <end position="149"/>
    </location>
</feature>
<dbReference type="PROSITE" id="PS50928">
    <property type="entry name" value="ABC_TM1"/>
    <property type="match status" value="1"/>
</dbReference>
<dbReference type="CDD" id="cd06261">
    <property type="entry name" value="TM_PBP2"/>
    <property type="match status" value="1"/>
</dbReference>
<dbReference type="GO" id="GO:0005315">
    <property type="term" value="F:phosphate transmembrane transporter activity"/>
    <property type="evidence" value="ECO:0007669"/>
    <property type="project" value="InterPro"/>
</dbReference>
<dbReference type="RefSeq" id="WP_213172087.1">
    <property type="nucleotide sequence ID" value="NZ_CP070496.1"/>
</dbReference>
<evidence type="ECO:0000256" key="5">
    <source>
        <dbReference type="ARBA" id="ARBA00022475"/>
    </source>
</evidence>
<evidence type="ECO:0000256" key="8">
    <source>
        <dbReference type="ARBA" id="ARBA00022989"/>
    </source>
</evidence>
<keyword evidence="8 10" id="KW-1133">Transmembrane helix</keyword>
<feature type="transmembrane region" description="Helical" evidence="10">
    <location>
        <begin position="207"/>
        <end position="228"/>
    </location>
</feature>
<comment type="function">
    <text evidence="1">Part of the binding-protein-dependent transport system for phosphate; probably responsible for the translocation of the substrate across the membrane.</text>
</comment>
<evidence type="ECO:0000256" key="3">
    <source>
        <dbReference type="ARBA" id="ARBA00007069"/>
    </source>
</evidence>
<keyword evidence="6" id="KW-0592">Phosphate transport</keyword>
<protein>
    <recommendedName>
        <fullName evidence="10">Phosphate transport system permease protein PstA</fullName>
    </recommendedName>
</protein>
<dbReference type="InterPro" id="IPR035906">
    <property type="entry name" value="MetI-like_sf"/>
</dbReference>
<dbReference type="InterPro" id="IPR000515">
    <property type="entry name" value="MetI-like"/>
</dbReference>
<evidence type="ECO:0000256" key="4">
    <source>
        <dbReference type="ARBA" id="ARBA00022448"/>
    </source>
</evidence>
<dbReference type="PANTHER" id="PTHR42922:SF1">
    <property type="entry name" value="PHOSPHATE TRANSPORT SYSTEM PERMEASE PROTEIN PSTA"/>
    <property type="match status" value="1"/>
</dbReference>
<reference evidence="13" key="1">
    <citation type="submission" date="2021-02" db="EMBL/GenBank/DDBJ databases">
        <title>Natronoglycomyces albus gen. nov., sp. nov, a haloalkaliphilic actinobacterium from a soda solonchak soil.</title>
        <authorList>
            <person name="Sorokin D.Y."/>
            <person name="Khijniak T.V."/>
            <person name="Zakharycheva A.P."/>
            <person name="Boueva O.V."/>
            <person name="Ariskina E.V."/>
            <person name="Hahnke R.L."/>
            <person name="Bunk B."/>
            <person name="Sproer C."/>
            <person name="Schumann P."/>
            <person name="Evtushenko L.I."/>
            <person name="Kublanov I.V."/>
        </authorList>
    </citation>
    <scope>NUCLEOTIDE SEQUENCE</scope>
    <source>
        <strain evidence="13">DSM 106290</strain>
    </source>
</reference>
<proteinExistence type="inferred from homology"/>
<keyword evidence="4" id="KW-0813">Transport</keyword>
<dbReference type="EMBL" id="CP070496">
    <property type="protein sequence ID" value="QSB06076.1"/>
    <property type="molecule type" value="Genomic_DNA"/>
</dbReference>
<feature type="transmembrane region" description="Helical" evidence="10">
    <location>
        <begin position="35"/>
        <end position="58"/>
    </location>
</feature>
<dbReference type="SUPFAM" id="SSF161098">
    <property type="entry name" value="MetI-like"/>
    <property type="match status" value="1"/>
</dbReference>
<comment type="subcellular location">
    <subcellularLocation>
        <location evidence="2 10">Cell membrane</location>
        <topology evidence="2 10">Multi-pass membrane protein</topology>
    </subcellularLocation>
</comment>
<evidence type="ECO:0000256" key="11">
    <source>
        <dbReference type="SAM" id="MobiDB-lite"/>
    </source>
</evidence>
<evidence type="ECO:0000259" key="12">
    <source>
        <dbReference type="PROSITE" id="PS50928"/>
    </source>
</evidence>
<evidence type="ECO:0000256" key="6">
    <source>
        <dbReference type="ARBA" id="ARBA00022592"/>
    </source>
</evidence>
<evidence type="ECO:0000256" key="1">
    <source>
        <dbReference type="ARBA" id="ARBA00003510"/>
    </source>
</evidence>
<evidence type="ECO:0000256" key="10">
    <source>
        <dbReference type="RuleBase" id="RU363043"/>
    </source>
</evidence>
<evidence type="ECO:0000313" key="14">
    <source>
        <dbReference type="Proteomes" id="UP000662939"/>
    </source>
</evidence>
<dbReference type="Pfam" id="PF00528">
    <property type="entry name" value="BPD_transp_1"/>
    <property type="match status" value="1"/>
</dbReference>
<feature type="transmembrane region" description="Helical" evidence="10">
    <location>
        <begin position="155"/>
        <end position="178"/>
    </location>
</feature>
<accession>A0A895XU73</accession>
<feature type="transmembrane region" description="Helical" evidence="10">
    <location>
        <begin position="278"/>
        <end position="299"/>
    </location>
</feature>
<name>A0A895XU73_9ACTN</name>
<dbReference type="AlphaFoldDB" id="A0A895XU73"/>
<dbReference type="Gene3D" id="1.10.3720.10">
    <property type="entry name" value="MetI-like"/>
    <property type="match status" value="1"/>
</dbReference>
<comment type="similarity">
    <text evidence="3 10">Belongs to the binding-protein-dependent transport system permease family. CysTW subfamily.</text>
</comment>
<dbReference type="Proteomes" id="UP000662939">
    <property type="component" value="Chromosome"/>
</dbReference>
<feature type="region of interest" description="Disordered" evidence="11">
    <location>
        <begin position="1"/>
        <end position="26"/>
    </location>
</feature>
<dbReference type="NCBIfam" id="TIGR00974">
    <property type="entry name" value="3a0107s02c"/>
    <property type="match status" value="1"/>
</dbReference>
<keyword evidence="14" id="KW-1185">Reference proteome</keyword>
<evidence type="ECO:0000313" key="13">
    <source>
        <dbReference type="EMBL" id="QSB06076.1"/>
    </source>
</evidence>
<gene>
    <name evidence="13" type="primary">pstA</name>
    <name evidence="13" type="ORF">JQS30_03920</name>
</gene>
<evidence type="ECO:0000256" key="2">
    <source>
        <dbReference type="ARBA" id="ARBA00004651"/>
    </source>
</evidence>
<feature type="transmembrane region" description="Helical" evidence="10">
    <location>
        <begin position="91"/>
        <end position="112"/>
    </location>
</feature>
<dbReference type="PANTHER" id="PTHR42922">
    <property type="entry name" value="PHOSPHATE TRANSPORT SYSTEM PERMEASE PROTEIN PSTA"/>
    <property type="match status" value="1"/>
</dbReference>
<keyword evidence="5 10" id="KW-1003">Cell membrane</keyword>
<sequence length="310" mass="33475">MTTILDNPSQARPPKSLREVSTHTKTRHRRNRATTWILAFATYVACVPLILIVTTVLYQGVQVMTPNFFLTDPLTARSSDGGFRVGFVGTFYIMFLAVPMTLIVGIATAIYLTEYGKGRTATLVRFVTDIMTGVPSIFVGLFVYAVLVLGTGPAALNLGFGTFVGAVAISIIMLPIVIRSSEEMLKLVPINLRSAAFGLGARRYQTVFRVVLPAAGPGLTTTALLAIARGIGETAPLLLTILGTVHMTFAFQGEPQGALPMLIHNNAVQPFLEGQMRAWGGALSLILICLLLTIIGKIYSRRRAKLHNNA</sequence>